<evidence type="ECO:0000313" key="3">
    <source>
        <dbReference type="EnsemblFungi" id="PTTG_02079-t43_1-p1"/>
    </source>
</evidence>
<evidence type="ECO:0000313" key="4">
    <source>
        <dbReference type="Proteomes" id="UP000005240"/>
    </source>
</evidence>
<dbReference type="VEuPathDB" id="FungiDB:PTTG_02079"/>
<feature type="compositionally biased region" description="Basic residues" evidence="1">
    <location>
        <begin position="331"/>
        <end position="342"/>
    </location>
</feature>
<evidence type="ECO:0000313" key="2">
    <source>
        <dbReference type="EMBL" id="OAV92822.1"/>
    </source>
</evidence>
<name>A0A180GKF5_PUCT1</name>
<sequence length="389" mass="43920">MKFEWAFYFDRILKFCWKKDIIGMPGSKRGYTCWMCQKPDSDFPCAIYRPGTSTVPPSCQFLGFNIRRIECLQDPRGLEFAIILALLGFTEGATDHEPRRSPPASPAHPARLILPGPEASLLASSCEPPGANELRVTESSVISDLVARSHKLLEDPLFLYLSLHALTPETFQRAAAVADQIKRDHLERCGEELYQYRVEDMMSQEMAGGRPVSLSASASQALMPCPLKIYLSRTSLDGLLPKLVTISSPNTNKKFGKPCAFSFHRPQVETRPSSFHGPFSSSSMPQNSLQSRFISGVHRPFSKIASIANFSSRSSAYYQHTIIPIIFQMKKSNRRRRHKPNKQTKNIVQKFKIKTTQKKKTSDQSTTHQKQMDRTRSRSPTIVHKPSRS</sequence>
<reference evidence="3" key="4">
    <citation type="submission" date="2025-05" db="UniProtKB">
        <authorList>
            <consortium name="EnsemblFungi"/>
        </authorList>
    </citation>
    <scope>IDENTIFICATION</scope>
    <source>
        <strain evidence="3">isolate 1-1 / race 1 (BBBD)</strain>
    </source>
</reference>
<proteinExistence type="predicted"/>
<reference evidence="2" key="1">
    <citation type="submission" date="2009-11" db="EMBL/GenBank/DDBJ databases">
        <authorList>
            <consortium name="The Broad Institute Genome Sequencing Platform"/>
            <person name="Ward D."/>
            <person name="Feldgarden M."/>
            <person name="Earl A."/>
            <person name="Young S.K."/>
            <person name="Zeng Q."/>
            <person name="Koehrsen M."/>
            <person name="Alvarado L."/>
            <person name="Berlin A."/>
            <person name="Bochicchio J."/>
            <person name="Borenstein D."/>
            <person name="Chapman S.B."/>
            <person name="Chen Z."/>
            <person name="Engels R."/>
            <person name="Freedman E."/>
            <person name="Gellesch M."/>
            <person name="Goldberg J."/>
            <person name="Griggs A."/>
            <person name="Gujja S."/>
            <person name="Heilman E."/>
            <person name="Heiman D."/>
            <person name="Hepburn T."/>
            <person name="Howarth C."/>
            <person name="Jen D."/>
            <person name="Larson L."/>
            <person name="Lewis B."/>
            <person name="Mehta T."/>
            <person name="Park D."/>
            <person name="Pearson M."/>
            <person name="Roberts A."/>
            <person name="Saif S."/>
            <person name="Shea T."/>
            <person name="Shenoy N."/>
            <person name="Sisk P."/>
            <person name="Stolte C."/>
            <person name="Sykes S."/>
            <person name="Thomson T."/>
            <person name="Walk T."/>
            <person name="White J."/>
            <person name="Yandava C."/>
            <person name="Izard J."/>
            <person name="Baranova O.V."/>
            <person name="Blanton J.M."/>
            <person name="Tanner A.C."/>
            <person name="Dewhirst F.E."/>
            <person name="Haas B."/>
            <person name="Nusbaum C."/>
            <person name="Birren B."/>
        </authorList>
    </citation>
    <scope>NUCLEOTIDE SEQUENCE [LARGE SCALE GENOMIC DNA]</scope>
    <source>
        <strain evidence="2">1-1 BBBD Race 1</strain>
    </source>
</reference>
<feature type="region of interest" description="Disordered" evidence="1">
    <location>
        <begin position="329"/>
        <end position="389"/>
    </location>
</feature>
<protein>
    <submittedName>
        <fullName evidence="2 3">Uncharacterized protein</fullName>
    </submittedName>
</protein>
<reference evidence="2" key="2">
    <citation type="submission" date="2016-05" db="EMBL/GenBank/DDBJ databases">
        <title>Comparative analysis highlights variable genome content of wheat rusts and divergence of the mating loci.</title>
        <authorList>
            <person name="Cuomo C.A."/>
            <person name="Bakkeren G."/>
            <person name="Szabo L."/>
            <person name="Khalil H."/>
            <person name="Joly D."/>
            <person name="Goldberg J."/>
            <person name="Young S."/>
            <person name="Zeng Q."/>
            <person name="Fellers J."/>
        </authorList>
    </citation>
    <scope>NUCLEOTIDE SEQUENCE [LARGE SCALE GENOMIC DNA]</scope>
    <source>
        <strain evidence="2">1-1 BBBD Race 1</strain>
    </source>
</reference>
<dbReference type="OrthoDB" id="3357341at2759"/>
<evidence type="ECO:0000256" key="1">
    <source>
        <dbReference type="SAM" id="MobiDB-lite"/>
    </source>
</evidence>
<gene>
    <name evidence="2" type="ORF">PTTG_02079</name>
</gene>
<dbReference type="EMBL" id="ADAS02000058">
    <property type="protein sequence ID" value="OAV92822.1"/>
    <property type="molecule type" value="Genomic_DNA"/>
</dbReference>
<reference evidence="3 4" key="3">
    <citation type="journal article" date="2017" name="G3 (Bethesda)">
        <title>Comparative analysis highlights variable genome content of wheat rusts and divergence of the mating loci.</title>
        <authorList>
            <person name="Cuomo C.A."/>
            <person name="Bakkeren G."/>
            <person name="Khalil H.B."/>
            <person name="Panwar V."/>
            <person name="Joly D."/>
            <person name="Linning R."/>
            <person name="Sakthikumar S."/>
            <person name="Song X."/>
            <person name="Adiconis X."/>
            <person name="Fan L."/>
            <person name="Goldberg J.M."/>
            <person name="Levin J.Z."/>
            <person name="Young S."/>
            <person name="Zeng Q."/>
            <person name="Anikster Y."/>
            <person name="Bruce M."/>
            <person name="Wang M."/>
            <person name="Yin C."/>
            <person name="McCallum B."/>
            <person name="Szabo L.J."/>
            <person name="Hulbert S."/>
            <person name="Chen X."/>
            <person name="Fellers J.P."/>
        </authorList>
    </citation>
    <scope>NUCLEOTIDE SEQUENCE</scope>
    <source>
        <strain evidence="3">isolate 1-1 / race 1 (BBBD)</strain>
        <strain evidence="4">Isolate 1-1 / race 1 (BBBD)</strain>
    </source>
</reference>
<accession>A0A180GKF5</accession>
<organism evidence="2">
    <name type="scientific">Puccinia triticina (isolate 1-1 / race 1 (BBBD))</name>
    <name type="common">Brown leaf rust fungus</name>
    <dbReference type="NCBI Taxonomy" id="630390"/>
    <lineage>
        <taxon>Eukaryota</taxon>
        <taxon>Fungi</taxon>
        <taxon>Dikarya</taxon>
        <taxon>Basidiomycota</taxon>
        <taxon>Pucciniomycotina</taxon>
        <taxon>Pucciniomycetes</taxon>
        <taxon>Pucciniales</taxon>
        <taxon>Pucciniaceae</taxon>
        <taxon>Puccinia</taxon>
    </lineage>
</organism>
<dbReference type="AlphaFoldDB" id="A0A180GKF5"/>
<dbReference type="Proteomes" id="UP000005240">
    <property type="component" value="Unassembled WGS sequence"/>
</dbReference>
<keyword evidence="4" id="KW-1185">Reference proteome</keyword>
<dbReference type="EnsemblFungi" id="PTTG_02079-t43_1">
    <property type="protein sequence ID" value="PTTG_02079-t43_1-p1"/>
    <property type="gene ID" value="PTTG_02079"/>
</dbReference>